<dbReference type="EMBL" id="ATIB01000087">
    <property type="protein sequence ID" value="EQA97476.1"/>
    <property type="molecule type" value="Genomic_DNA"/>
</dbReference>
<proteinExistence type="predicted"/>
<dbReference type="AlphaFoldDB" id="T0G9Y2"/>
<dbReference type="Proteomes" id="UP000015524">
    <property type="component" value="Unassembled WGS sequence"/>
</dbReference>
<keyword evidence="2" id="KW-1185">Reference proteome</keyword>
<comment type="caution">
    <text evidence="1">The sequence shown here is derived from an EMBL/GenBank/DDBJ whole genome shotgun (WGS) entry which is preliminary data.</text>
</comment>
<name>T0G9Y2_9SPHN</name>
<protein>
    <submittedName>
        <fullName evidence="1">Uncharacterized protein</fullName>
    </submittedName>
</protein>
<accession>T0G9Y2</accession>
<dbReference type="OrthoDB" id="7842229at2"/>
<dbReference type="RefSeq" id="WP_021246860.1">
    <property type="nucleotide sequence ID" value="NZ_ATIB01000087.1"/>
</dbReference>
<gene>
    <name evidence="1" type="ORF">L485_21675</name>
</gene>
<organism evidence="1 2">
    <name type="scientific">Sphingobium baderi LL03</name>
    <dbReference type="NCBI Taxonomy" id="1114964"/>
    <lineage>
        <taxon>Bacteria</taxon>
        <taxon>Pseudomonadati</taxon>
        <taxon>Pseudomonadota</taxon>
        <taxon>Alphaproteobacteria</taxon>
        <taxon>Sphingomonadales</taxon>
        <taxon>Sphingomonadaceae</taxon>
        <taxon>Sphingobium</taxon>
    </lineage>
</organism>
<reference evidence="1 2" key="1">
    <citation type="journal article" date="2013" name="Genome Announc.">
        <title>Draft Genome Sequence of a Hexachlorocyclohexane-Degrading Bacterium, Sphingobium baderi Strain LL03T.</title>
        <authorList>
            <person name="Kaur J."/>
            <person name="Verma H."/>
            <person name="Tripathi C."/>
            <person name="Khurana J.P."/>
            <person name="Lal R."/>
        </authorList>
    </citation>
    <scope>NUCLEOTIDE SEQUENCE [LARGE SCALE GENOMIC DNA]</scope>
    <source>
        <strain evidence="1 2">LL03</strain>
    </source>
</reference>
<sequence>MEKLAQFDDRWMAAFREKSGISDEAALGALRAELREIGARYRRIIETTPCDLKGSPFNKTLTQRADWLLANVINPAEKLIAAIAEQQRPWFSTWPYEHEFAELPDRGKLGADLHSLLAYSTRLTKNLRGEQHGDAATNQELRFYIFMEIYAAVRRHLPDLTPRQGVYVSVDKENTRSRVDPFPAAMRHIYAEITGRDEQLVRLIQMCVQDPNWHL</sequence>
<dbReference type="PATRIC" id="fig|1114964.3.peg.4245"/>
<evidence type="ECO:0000313" key="1">
    <source>
        <dbReference type="EMBL" id="EQA97476.1"/>
    </source>
</evidence>
<evidence type="ECO:0000313" key="2">
    <source>
        <dbReference type="Proteomes" id="UP000015524"/>
    </source>
</evidence>